<protein>
    <submittedName>
        <fullName evidence="2">Uncharacterized protein</fullName>
    </submittedName>
</protein>
<feature type="region of interest" description="Disordered" evidence="1">
    <location>
        <begin position="1"/>
        <end position="112"/>
    </location>
</feature>
<dbReference type="AlphaFoldDB" id="A0AAD7IE29"/>
<organism evidence="2 3">
    <name type="scientific">Mycena maculata</name>
    <dbReference type="NCBI Taxonomy" id="230809"/>
    <lineage>
        <taxon>Eukaryota</taxon>
        <taxon>Fungi</taxon>
        <taxon>Dikarya</taxon>
        <taxon>Basidiomycota</taxon>
        <taxon>Agaricomycotina</taxon>
        <taxon>Agaricomycetes</taxon>
        <taxon>Agaricomycetidae</taxon>
        <taxon>Agaricales</taxon>
        <taxon>Marasmiineae</taxon>
        <taxon>Mycenaceae</taxon>
        <taxon>Mycena</taxon>
    </lineage>
</organism>
<feature type="compositionally biased region" description="Polar residues" evidence="1">
    <location>
        <begin position="254"/>
        <end position="264"/>
    </location>
</feature>
<gene>
    <name evidence="2" type="ORF">DFH07DRAFT_965669</name>
</gene>
<feature type="compositionally biased region" description="Polar residues" evidence="1">
    <location>
        <begin position="7"/>
        <end position="18"/>
    </location>
</feature>
<dbReference type="EMBL" id="JARJLG010000131">
    <property type="protein sequence ID" value="KAJ7739690.1"/>
    <property type="molecule type" value="Genomic_DNA"/>
</dbReference>
<feature type="compositionally biased region" description="Basic residues" evidence="1">
    <location>
        <begin position="176"/>
        <end position="185"/>
    </location>
</feature>
<keyword evidence="3" id="KW-1185">Reference proteome</keyword>
<feature type="compositionally biased region" description="Basic and acidic residues" evidence="1">
    <location>
        <begin position="624"/>
        <end position="651"/>
    </location>
</feature>
<feature type="compositionally biased region" description="Low complexity" evidence="1">
    <location>
        <begin position="20"/>
        <end position="29"/>
    </location>
</feature>
<reference evidence="2" key="1">
    <citation type="submission" date="2023-03" db="EMBL/GenBank/DDBJ databases">
        <title>Massive genome expansion in bonnet fungi (Mycena s.s.) driven by repeated elements and novel gene families across ecological guilds.</title>
        <authorList>
            <consortium name="Lawrence Berkeley National Laboratory"/>
            <person name="Harder C.B."/>
            <person name="Miyauchi S."/>
            <person name="Viragh M."/>
            <person name="Kuo A."/>
            <person name="Thoen E."/>
            <person name="Andreopoulos B."/>
            <person name="Lu D."/>
            <person name="Skrede I."/>
            <person name="Drula E."/>
            <person name="Henrissat B."/>
            <person name="Morin E."/>
            <person name="Kohler A."/>
            <person name="Barry K."/>
            <person name="LaButti K."/>
            <person name="Morin E."/>
            <person name="Salamov A."/>
            <person name="Lipzen A."/>
            <person name="Mereny Z."/>
            <person name="Hegedus B."/>
            <person name="Baldrian P."/>
            <person name="Stursova M."/>
            <person name="Weitz H."/>
            <person name="Taylor A."/>
            <person name="Grigoriev I.V."/>
            <person name="Nagy L.G."/>
            <person name="Martin F."/>
            <person name="Kauserud H."/>
        </authorList>
    </citation>
    <scope>NUCLEOTIDE SEQUENCE</scope>
    <source>
        <strain evidence="2">CBHHK188m</strain>
    </source>
</reference>
<feature type="compositionally biased region" description="Low complexity" evidence="1">
    <location>
        <begin position="287"/>
        <end position="300"/>
    </location>
</feature>
<feature type="compositionally biased region" description="Low complexity" evidence="1">
    <location>
        <begin position="101"/>
        <end position="112"/>
    </location>
</feature>
<evidence type="ECO:0000313" key="3">
    <source>
        <dbReference type="Proteomes" id="UP001215280"/>
    </source>
</evidence>
<dbReference type="Proteomes" id="UP001215280">
    <property type="component" value="Unassembled WGS sequence"/>
</dbReference>
<accession>A0AAD7IE29</accession>
<name>A0AAD7IE29_9AGAR</name>
<sequence>MAAKKSNPVNTTPETDSLNRTRAARSSSAPAEDPTSTAAADTSLPAVPEADGNPQTTVPPTATNKQPLVDKGDNAPAPTSSMETTTTDTTVTAPNADEMLTVNTTSPVDSSSTTTAANIIVAADIPTADASAATTTPAVETTPAAAPPTYASVTAAARTEDFPPLPDSALPAASHAAKRKNKGKGKAPTPPAPVPADDAAHTLDDDAPDVLGDFFANGACIEPPDAEVLGLDEAADIARAKALSIAQQHILHPATTTPGASSSRRGAPDQAPASPPKRQRANTAGRAIATGETEEAPPAARNTGPAIGPAPRACQRGVNYHTIDGNPPRGSFTPVPAGGFRPSYGMTASTLYRNVPAQQMQQWEHVEHPKFIAVVLGGNGNRIQTAQRITGQIAGRFNMDPSVPRVGPPGLAEGPGRAWLIGGLQLEQAQALLDDGVLASDGHATLFFPFVPYISGFLGTFQGLTLANNNHDIDLAGAIIGDAIAANPAITRHVRAHRDAFPPELTVDEAFARFAESIYVRPLALLSPQGPFIVWNAYCRPPTDDENTFEALRHLVANLVINTPFNGQGRIYHALLCHICFATDHPTNVCPLPSAPGWMGPTVETIGTLEAASREALSGGKKAGRGDQGRDKGGKDAKGKGKRRGNDHDGHNGGYGRN</sequence>
<comment type="caution">
    <text evidence="2">The sequence shown here is derived from an EMBL/GenBank/DDBJ whole genome shotgun (WGS) entry which is preliminary data.</text>
</comment>
<feature type="region of interest" description="Disordered" evidence="1">
    <location>
        <begin position="160"/>
        <end position="205"/>
    </location>
</feature>
<feature type="region of interest" description="Disordered" evidence="1">
    <location>
        <begin position="249"/>
        <end position="331"/>
    </location>
</feature>
<feature type="compositionally biased region" description="Polar residues" evidence="1">
    <location>
        <begin position="53"/>
        <end position="66"/>
    </location>
</feature>
<evidence type="ECO:0000256" key="1">
    <source>
        <dbReference type="SAM" id="MobiDB-lite"/>
    </source>
</evidence>
<proteinExistence type="predicted"/>
<evidence type="ECO:0000313" key="2">
    <source>
        <dbReference type="EMBL" id="KAJ7739690.1"/>
    </source>
</evidence>
<feature type="region of interest" description="Disordered" evidence="1">
    <location>
        <begin position="612"/>
        <end position="658"/>
    </location>
</feature>